<sequence length="183" mass="19942">MSSVIKVLPLRSSRAHEACGPAAVSFAAIIAGQMQGSVLWISERWRQEQVHPEGLAIFCDPSKLVFASGTDQTEVLAASEEALRSGAVSAVISTLSKPLDLRQGRRLQLAAETGQSTGLFLIPEGMGSNAAETRWRSNPVYDAQDSTLMRWDLIKNKSGTLKSWLVRWDAEAHRVSVVHEDGK</sequence>
<proteinExistence type="predicted"/>
<gene>
    <name evidence="1" type="ORF">HRQ87_19075</name>
</gene>
<reference evidence="1 2" key="1">
    <citation type="submission" date="2020-06" db="EMBL/GenBank/DDBJ databases">
        <title>Sulfitobacter algicola sp. nov., isolated from green algae.</title>
        <authorList>
            <person name="Wang C."/>
        </authorList>
    </citation>
    <scope>NUCLEOTIDE SEQUENCE [LARGE SCALE GENOMIC DNA]</scope>
    <source>
        <strain evidence="1 2">1151</strain>
    </source>
</reference>
<dbReference type="SUPFAM" id="SSF52540">
    <property type="entry name" value="P-loop containing nucleoside triphosphate hydrolases"/>
    <property type="match status" value="1"/>
</dbReference>
<evidence type="ECO:0000313" key="1">
    <source>
        <dbReference type="EMBL" id="NSX56889.1"/>
    </source>
</evidence>
<dbReference type="EMBL" id="JABUFE010000022">
    <property type="protein sequence ID" value="NSX56889.1"/>
    <property type="molecule type" value="Genomic_DNA"/>
</dbReference>
<dbReference type="InterPro" id="IPR027417">
    <property type="entry name" value="P-loop_NTPase"/>
</dbReference>
<keyword evidence="2" id="KW-1185">Reference proteome</keyword>
<name>A0ABX2J124_9RHOB</name>
<evidence type="ECO:0008006" key="3">
    <source>
        <dbReference type="Google" id="ProtNLM"/>
    </source>
</evidence>
<comment type="caution">
    <text evidence="1">The sequence shown here is derived from an EMBL/GenBank/DDBJ whole genome shotgun (WGS) entry which is preliminary data.</text>
</comment>
<evidence type="ECO:0000313" key="2">
    <source>
        <dbReference type="Proteomes" id="UP000777935"/>
    </source>
</evidence>
<organism evidence="1 2">
    <name type="scientific">Parasulfitobacter algicola</name>
    <dbReference type="NCBI Taxonomy" id="2614809"/>
    <lineage>
        <taxon>Bacteria</taxon>
        <taxon>Pseudomonadati</taxon>
        <taxon>Pseudomonadota</taxon>
        <taxon>Alphaproteobacteria</taxon>
        <taxon>Rhodobacterales</taxon>
        <taxon>Roseobacteraceae</taxon>
        <taxon>Parasulfitobacter</taxon>
    </lineage>
</organism>
<dbReference type="Gene3D" id="3.40.50.300">
    <property type="entry name" value="P-loop containing nucleotide triphosphate hydrolases"/>
    <property type="match status" value="1"/>
</dbReference>
<accession>A0ABX2J124</accession>
<dbReference type="Proteomes" id="UP000777935">
    <property type="component" value="Unassembled WGS sequence"/>
</dbReference>
<protein>
    <recommendedName>
        <fullName evidence="3">Protein ImuA</fullName>
    </recommendedName>
</protein>